<keyword evidence="12" id="KW-0966">Cell projection</keyword>
<keyword evidence="12" id="KW-0282">Flagellum</keyword>
<dbReference type="PRINTS" id="PR01003">
    <property type="entry name" value="FLGFLIH"/>
</dbReference>
<comment type="caution">
    <text evidence="12">The sequence shown here is derived from an EMBL/GenBank/DDBJ whole genome shotgun (WGS) entry which is preliminary data.</text>
</comment>
<reference evidence="12 13" key="1">
    <citation type="submission" date="2018-07" db="EMBL/GenBank/DDBJ databases">
        <title>Genomic Encyclopedia of Type Strains, Phase IV (KMG-IV): sequencing the most valuable type-strain genomes for metagenomic binning, comparative biology and taxonomic classification.</title>
        <authorList>
            <person name="Goeker M."/>
        </authorList>
    </citation>
    <scope>NUCLEOTIDE SEQUENCE [LARGE SCALE GENOMIC DNA]</scope>
    <source>
        <strain evidence="12 13">DSM 21634</strain>
    </source>
</reference>
<feature type="region of interest" description="Disordered" evidence="10">
    <location>
        <begin position="1"/>
        <end position="31"/>
    </location>
</feature>
<dbReference type="RefSeq" id="WP_342769673.1">
    <property type="nucleotide sequence ID" value="NZ_QPJK01000005.1"/>
</dbReference>
<dbReference type="GO" id="GO:0005829">
    <property type="term" value="C:cytosol"/>
    <property type="evidence" value="ECO:0007669"/>
    <property type="project" value="TreeGrafter"/>
</dbReference>
<evidence type="ECO:0000256" key="7">
    <source>
        <dbReference type="ARBA" id="ARBA00022795"/>
    </source>
</evidence>
<dbReference type="InterPro" id="IPR000563">
    <property type="entry name" value="Flag_FliH"/>
</dbReference>
<protein>
    <recommendedName>
        <fullName evidence="4">Flagellar assembly protein FliH</fullName>
    </recommendedName>
</protein>
<gene>
    <name evidence="12" type="ORF">DES41_105434</name>
</gene>
<keyword evidence="12" id="KW-0969">Cilium</keyword>
<keyword evidence="8" id="KW-0653">Protein transport</keyword>
<dbReference type="PANTHER" id="PTHR34982:SF1">
    <property type="entry name" value="FLAGELLAR ASSEMBLY PROTEIN FLIH"/>
    <property type="match status" value="1"/>
</dbReference>
<evidence type="ECO:0000313" key="12">
    <source>
        <dbReference type="EMBL" id="RCW70491.1"/>
    </source>
</evidence>
<evidence type="ECO:0000259" key="11">
    <source>
        <dbReference type="Pfam" id="PF02108"/>
    </source>
</evidence>
<dbReference type="GO" id="GO:0044781">
    <property type="term" value="P:bacterial-type flagellum organization"/>
    <property type="evidence" value="ECO:0007669"/>
    <property type="project" value="UniProtKB-KW"/>
</dbReference>
<evidence type="ECO:0000256" key="8">
    <source>
        <dbReference type="ARBA" id="ARBA00022927"/>
    </source>
</evidence>
<dbReference type="InterPro" id="IPR051472">
    <property type="entry name" value="T3SS_Stator/FliH"/>
</dbReference>
<keyword evidence="7" id="KW-1005">Bacterial flagellum biogenesis</keyword>
<organism evidence="12 13">
    <name type="scientific">Pseudorhodoferax soli</name>
    <dbReference type="NCBI Taxonomy" id="545864"/>
    <lineage>
        <taxon>Bacteria</taxon>
        <taxon>Pseudomonadati</taxon>
        <taxon>Pseudomonadota</taxon>
        <taxon>Betaproteobacteria</taxon>
        <taxon>Burkholderiales</taxon>
        <taxon>Comamonadaceae</taxon>
    </lineage>
</organism>
<feature type="compositionally biased region" description="Low complexity" evidence="10">
    <location>
        <begin position="235"/>
        <end position="244"/>
    </location>
</feature>
<dbReference type="InterPro" id="IPR018035">
    <property type="entry name" value="Flagellar_FliH/T3SS_HrpE"/>
</dbReference>
<dbReference type="GO" id="GO:0071973">
    <property type="term" value="P:bacterial-type flagellum-dependent cell motility"/>
    <property type="evidence" value="ECO:0007669"/>
    <property type="project" value="InterPro"/>
</dbReference>
<dbReference type="EMBL" id="QPJK01000005">
    <property type="protein sequence ID" value="RCW70491.1"/>
    <property type="molecule type" value="Genomic_DNA"/>
</dbReference>
<evidence type="ECO:0000256" key="2">
    <source>
        <dbReference type="ARBA" id="ARBA00004496"/>
    </source>
</evidence>
<dbReference type="PANTHER" id="PTHR34982">
    <property type="entry name" value="YOP PROTEINS TRANSLOCATION PROTEIN L"/>
    <property type="match status" value="1"/>
</dbReference>
<proteinExistence type="inferred from homology"/>
<dbReference type="GO" id="GO:0009288">
    <property type="term" value="C:bacterial-type flagellum"/>
    <property type="evidence" value="ECO:0007669"/>
    <property type="project" value="InterPro"/>
</dbReference>
<keyword evidence="13" id="KW-1185">Reference proteome</keyword>
<dbReference type="GO" id="GO:0003774">
    <property type="term" value="F:cytoskeletal motor activity"/>
    <property type="evidence" value="ECO:0007669"/>
    <property type="project" value="InterPro"/>
</dbReference>
<sequence length="244" mass="26953">MQLRNARPHRFPPLAQVQARSSGPDGGDASQAFQQAMDQGYAEGLRSGKEAGEALGHKSGHAEGLRQGAEQARREIMESFDEKAGPVDAILEALNKLQAEYQEALRDEVVELVGKVARQVIRCELALQPLQLLTMVDETLATLPRVRAREVEVFLHPEDLQRITDLDPERAKKWKLLPDTRLEPGECHVRAGRHEADAGCRQRQAAVMDQVRAQLKGKGRPEAAEGLDEDEDDLPAAPALQVVR</sequence>
<evidence type="ECO:0000256" key="4">
    <source>
        <dbReference type="ARBA" id="ARBA00016507"/>
    </source>
</evidence>
<accession>A0A368XR93</accession>
<dbReference type="Proteomes" id="UP000252884">
    <property type="component" value="Unassembled WGS sequence"/>
</dbReference>
<evidence type="ECO:0000256" key="1">
    <source>
        <dbReference type="ARBA" id="ARBA00003041"/>
    </source>
</evidence>
<dbReference type="GO" id="GO:0015031">
    <property type="term" value="P:protein transport"/>
    <property type="evidence" value="ECO:0007669"/>
    <property type="project" value="UniProtKB-KW"/>
</dbReference>
<feature type="compositionally biased region" description="Basic residues" evidence="10">
    <location>
        <begin position="1"/>
        <end position="10"/>
    </location>
</feature>
<keyword evidence="5" id="KW-0813">Transport</keyword>
<comment type="subcellular location">
    <subcellularLocation>
        <location evidence="2">Cytoplasm</location>
    </subcellularLocation>
</comment>
<evidence type="ECO:0000256" key="6">
    <source>
        <dbReference type="ARBA" id="ARBA00022490"/>
    </source>
</evidence>
<evidence type="ECO:0000256" key="3">
    <source>
        <dbReference type="ARBA" id="ARBA00006602"/>
    </source>
</evidence>
<feature type="compositionally biased region" description="Acidic residues" evidence="10">
    <location>
        <begin position="225"/>
        <end position="234"/>
    </location>
</feature>
<evidence type="ECO:0000256" key="10">
    <source>
        <dbReference type="SAM" id="MobiDB-lite"/>
    </source>
</evidence>
<evidence type="ECO:0000313" key="13">
    <source>
        <dbReference type="Proteomes" id="UP000252884"/>
    </source>
</evidence>
<keyword evidence="9" id="KW-1006">Bacterial flagellum protein export</keyword>
<dbReference type="NCBIfam" id="NF009925">
    <property type="entry name" value="PRK13386.1"/>
    <property type="match status" value="1"/>
</dbReference>
<dbReference type="Pfam" id="PF02108">
    <property type="entry name" value="FliH"/>
    <property type="match status" value="1"/>
</dbReference>
<dbReference type="AlphaFoldDB" id="A0A368XR93"/>
<name>A0A368XR93_9BURK</name>
<comment type="function">
    <text evidence="1">Needed for flagellar regrowth and assembly.</text>
</comment>
<evidence type="ECO:0000256" key="9">
    <source>
        <dbReference type="ARBA" id="ARBA00023225"/>
    </source>
</evidence>
<keyword evidence="6" id="KW-0963">Cytoplasm</keyword>
<comment type="similarity">
    <text evidence="3">Belongs to the FliH family.</text>
</comment>
<feature type="domain" description="Flagellar assembly protein FliH/Type III secretion system HrpE" evidence="11">
    <location>
        <begin position="85"/>
        <end position="203"/>
    </location>
</feature>
<feature type="region of interest" description="Disordered" evidence="10">
    <location>
        <begin position="215"/>
        <end position="244"/>
    </location>
</feature>
<evidence type="ECO:0000256" key="5">
    <source>
        <dbReference type="ARBA" id="ARBA00022448"/>
    </source>
</evidence>